<evidence type="ECO:0000313" key="9">
    <source>
        <dbReference type="RefSeq" id="XP_027196974.1"/>
    </source>
</evidence>
<name>A0A6P6XYE0_DERPT</name>
<dbReference type="Proteomes" id="UP000515146">
    <property type="component" value="Unplaced"/>
</dbReference>
<feature type="coiled-coil region" evidence="7">
    <location>
        <begin position="21"/>
        <end position="48"/>
    </location>
</feature>
<dbReference type="AlphaFoldDB" id="A0A6P6XYE0"/>
<evidence type="ECO:0000256" key="1">
    <source>
        <dbReference type="ARBA" id="ARBA00004608"/>
    </source>
</evidence>
<keyword evidence="4" id="KW-0967">Endosome</keyword>
<dbReference type="GO" id="GO:0000815">
    <property type="term" value="C:ESCRT III complex"/>
    <property type="evidence" value="ECO:0007669"/>
    <property type="project" value="TreeGrafter"/>
</dbReference>
<gene>
    <name evidence="9" type="primary">LOC113791398</name>
</gene>
<keyword evidence="3" id="KW-0813">Transport</keyword>
<evidence type="ECO:0000256" key="2">
    <source>
        <dbReference type="ARBA" id="ARBA00006190"/>
    </source>
</evidence>
<keyword evidence="6" id="KW-0472">Membrane</keyword>
<proteinExistence type="inferred from homology"/>
<protein>
    <submittedName>
        <fullName evidence="9">Charged multivesicular body protein 6-like isoform X1</fullName>
    </submittedName>
</protein>
<sequence length="236" mass="27251">MGNLFGRSKARAAREAKVSATDRAILQIKQQRDKVKKYQKRLTAQIDNEVEIIRKLVQQGQKQKALLLLKKKKYTEKVLEKTDNELMTIENLIMDIEYKNVEQNVLKGIEVGNEALKKLNAVFSIEKIEALLEETEEGIQKQQEINELITGIRVGNELSDENDDELNEELNNILGEQEIQRELPEVPTEELPEIGKHPALIGKTFKNFYVFFVVIEKPEKIKATKEKRERLLVEAQ</sequence>
<dbReference type="CTD" id="37581"/>
<dbReference type="OrthoDB" id="441172at2759"/>
<comment type="similarity">
    <text evidence="2">Belongs to the SNF7 family.</text>
</comment>
<dbReference type="Pfam" id="PF03357">
    <property type="entry name" value="Snf7"/>
    <property type="match status" value="1"/>
</dbReference>
<evidence type="ECO:0000256" key="5">
    <source>
        <dbReference type="ARBA" id="ARBA00022927"/>
    </source>
</evidence>
<dbReference type="InParanoid" id="A0A6P6XYE0"/>
<dbReference type="PANTHER" id="PTHR22761:SF5">
    <property type="entry name" value="CHARGED MULTIVESICULAR BODY PROTEIN 6"/>
    <property type="match status" value="1"/>
</dbReference>
<dbReference type="GO" id="GO:0006900">
    <property type="term" value="P:vesicle budding from membrane"/>
    <property type="evidence" value="ECO:0007669"/>
    <property type="project" value="TreeGrafter"/>
</dbReference>
<dbReference type="OMA" id="RAKQPAM"/>
<evidence type="ECO:0000256" key="7">
    <source>
        <dbReference type="SAM" id="Coils"/>
    </source>
</evidence>
<keyword evidence="5" id="KW-0653">Protein transport</keyword>
<evidence type="ECO:0000256" key="6">
    <source>
        <dbReference type="ARBA" id="ARBA00023136"/>
    </source>
</evidence>
<dbReference type="InterPro" id="IPR005024">
    <property type="entry name" value="Snf7_fam"/>
</dbReference>
<reference evidence="9" key="1">
    <citation type="submission" date="2025-08" db="UniProtKB">
        <authorList>
            <consortium name="RefSeq"/>
        </authorList>
    </citation>
    <scope>IDENTIFICATION</scope>
    <source>
        <strain evidence="9">Airmid</strain>
    </source>
</reference>
<dbReference type="Gene3D" id="1.10.287.1060">
    <property type="entry name" value="ESAT-6-like"/>
    <property type="match status" value="1"/>
</dbReference>
<keyword evidence="7" id="KW-0175">Coiled coil</keyword>
<evidence type="ECO:0000313" key="8">
    <source>
        <dbReference type="Proteomes" id="UP000515146"/>
    </source>
</evidence>
<dbReference type="KEGG" id="dpte:113791398"/>
<dbReference type="PANTHER" id="PTHR22761">
    <property type="entry name" value="CHARGED MULTIVESICULAR BODY PROTEIN"/>
    <property type="match status" value="1"/>
</dbReference>
<evidence type="ECO:0000256" key="4">
    <source>
        <dbReference type="ARBA" id="ARBA00022753"/>
    </source>
</evidence>
<keyword evidence="8" id="KW-1185">Reference proteome</keyword>
<dbReference type="RefSeq" id="XP_027196974.1">
    <property type="nucleotide sequence ID" value="XM_027341173.1"/>
</dbReference>
<dbReference type="FunCoup" id="A0A6P6XYE0">
    <property type="interactions" value="1271"/>
</dbReference>
<dbReference type="GO" id="GO:0032511">
    <property type="term" value="P:late endosome to vacuole transport via multivesicular body sorting pathway"/>
    <property type="evidence" value="ECO:0007669"/>
    <property type="project" value="TreeGrafter"/>
</dbReference>
<comment type="subcellular location">
    <subcellularLocation>
        <location evidence="1">Endosome membrane</location>
    </subcellularLocation>
</comment>
<dbReference type="GO" id="GO:0005771">
    <property type="term" value="C:multivesicular body"/>
    <property type="evidence" value="ECO:0007669"/>
    <property type="project" value="TreeGrafter"/>
</dbReference>
<evidence type="ECO:0000256" key="3">
    <source>
        <dbReference type="ARBA" id="ARBA00022448"/>
    </source>
</evidence>
<accession>A0A6P6XYE0</accession>
<organism evidence="8 9">
    <name type="scientific">Dermatophagoides pteronyssinus</name>
    <name type="common">European house dust mite</name>
    <dbReference type="NCBI Taxonomy" id="6956"/>
    <lineage>
        <taxon>Eukaryota</taxon>
        <taxon>Metazoa</taxon>
        <taxon>Ecdysozoa</taxon>
        <taxon>Arthropoda</taxon>
        <taxon>Chelicerata</taxon>
        <taxon>Arachnida</taxon>
        <taxon>Acari</taxon>
        <taxon>Acariformes</taxon>
        <taxon>Sarcoptiformes</taxon>
        <taxon>Astigmata</taxon>
        <taxon>Psoroptidia</taxon>
        <taxon>Analgoidea</taxon>
        <taxon>Pyroglyphidae</taxon>
        <taxon>Dermatophagoidinae</taxon>
        <taxon>Dermatophagoides</taxon>
    </lineage>
</organism>
<dbReference type="GO" id="GO:0015031">
    <property type="term" value="P:protein transport"/>
    <property type="evidence" value="ECO:0007669"/>
    <property type="project" value="UniProtKB-KW"/>
</dbReference>